<dbReference type="CDD" id="cd23787">
    <property type="entry name" value="RWD_CSM1"/>
    <property type="match status" value="1"/>
</dbReference>
<keyword evidence="5" id="KW-1185">Reference proteome</keyword>
<dbReference type="RefSeq" id="XP_040652414.1">
    <property type="nucleotide sequence ID" value="XM_040788642.1"/>
</dbReference>
<reference evidence="4 5" key="1">
    <citation type="journal article" date="2016" name="BMC Genomics">
        <title>Genome sequencing and secondary metabolism of the postharvest pathogen Penicillium griseofulvum.</title>
        <authorList>
            <person name="Banani H."/>
            <person name="Marcet-Houben M."/>
            <person name="Ballester A.R."/>
            <person name="Abbruscato P."/>
            <person name="Gonzalez-Candelas L."/>
            <person name="Gabaldon T."/>
            <person name="Spadaro D."/>
        </authorList>
    </citation>
    <scope>NUCLEOTIDE SEQUENCE [LARGE SCALE GENOMIC DNA]</scope>
    <source>
        <strain evidence="4 5">PG3</strain>
    </source>
</reference>
<dbReference type="AlphaFoldDB" id="A0A135LY27"/>
<dbReference type="GeneID" id="63703942"/>
<dbReference type="FunFam" id="3.90.1150.80:FF:000001">
    <property type="entry name" value="Chromosome segregation protein (Pcs1)"/>
    <property type="match status" value="1"/>
</dbReference>
<feature type="compositionally biased region" description="Acidic residues" evidence="2">
    <location>
        <begin position="114"/>
        <end position="123"/>
    </location>
</feature>
<keyword evidence="1" id="KW-0175">Coiled coil</keyword>
<dbReference type="GO" id="GO:0045144">
    <property type="term" value="P:meiotic sister chromatid segregation"/>
    <property type="evidence" value="ECO:0007669"/>
    <property type="project" value="TreeGrafter"/>
</dbReference>
<dbReference type="PANTHER" id="PTHR28006">
    <property type="entry name" value="MONOPOLIN COMPLEX SUBUNIT CSM1"/>
    <property type="match status" value="1"/>
</dbReference>
<proteinExistence type="predicted"/>
<feature type="compositionally biased region" description="Low complexity" evidence="2">
    <location>
        <begin position="92"/>
        <end position="110"/>
    </location>
</feature>
<dbReference type="STRING" id="5078.A0A135LY27"/>
<dbReference type="GO" id="GO:1990644">
    <property type="term" value="F:microtubule site clamp"/>
    <property type="evidence" value="ECO:0007669"/>
    <property type="project" value="TreeGrafter"/>
</dbReference>
<evidence type="ECO:0000313" key="4">
    <source>
        <dbReference type="EMBL" id="KXG53879.1"/>
    </source>
</evidence>
<feature type="region of interest" description="Disordered" evidence="2">
    <location>
        <begin position="1"/>
        <end position="279"/>
    </location>
</feature>
<dbReference type="GO" id="GO:0005730">
    <property type="term" value="C:nucleolus"/>
    <property type="evidence" value="ECO:0007669"/>
    <property type="project" value="TreeGrafter"/>
</dbReference>
<dbReference type="Proteomes" id="UP000070168">
    <property type="component" value="Unassembled WGS sequence"/>
</dbReference>
<feature type="domain" description="Monopolin complex subunit Csm1/Pcs1 C-terminal" evidence="3">
    <location>
        <begin position="424"/>
        <end position="509"/>
    </location>
</feature>
<feature type="compositionally biased region" description="Polar residues" evidence="2">
    <location>
        <begin position="168"/>
        <end position="178"/>
    </location>
</feature>
<evidence type="ECO:0000256" key="2">
    <source>
        <dbReference type="SAM" id="MobiDB-lite"/>
    </source>
</evidence>
<feature type="compositionally biased region" description="Basic and acidic residues" evidence="2">
    <location>
        <begin position="269"/>
        <end position="279"/>
    </location>
</feature>
<dbReference type="OMA" id="SDNLYDC"/>
<dbReference type="InterPro" id="IPR038608">
    <property type="entry name" value="Csm1/Pcs1_C_sf"/>
</dbReference>
<sequence length="532" mass="58902">MTKRKAPSKISSLVGSDDEDIMQVEATETQETHEPPAKRRRGRPRTSNENVIEPKPTRPATRTRKQQATVAAAEPELPTDKKPVRRGRPRGSSRAAQGAETSAQATETEAMVPEQDDTDNQENEDSHVSKITKKQPPKATRAAPARGRGRPRAVSTQLQTDGEFKFTPSGSRHVSFNETHTEQAELSPLARTASWGRIEPEVGDSQQTEQPAAELVDETIIHEEPTYNRKSMSPVKNARSRLSMLRNSQDSSPRKRKLGGTDSEQGGDPELRRRLGELTKKHDALESKYRNLREIGIVEANTNMEKLRKQSETVTKASNELIASLKAEIDTQRKLGLQSRGLQKQLKDRDNELSRLKSSADEAQAQLASAQSEVKALQTKLAAARNTAASLEGAAKVPGSAIKGANRANTVATAEAAQASQLAQLKEDLYSDLTGLIVRDVKNRESDYLYDCIQTGINGTLHFHLVVPKVSVDYDKTEFQYLPHLDPNRDRDLVNLLPDFLTVDITFVRGQAAKFYTRVIDALTKRRSLPAQ</sequence>
<protein>
    <submittedName>
        <fullName evidence="4">Monopolin complex, subunit Csm1/Pcs1</fullName>
    </submittedName>
</protein>
<evidence type="ECO:0000259" key="3">
    <source>
        <dbReference type="Pfam" id="PF12539"/>
    </source>
</evidence>
<feature type="coiled-coil region" evidence="1">
    <location>
        <begin position="346"/>
        <end position="394"/>
    </location>
</feature>
<dbReference type="GO" id="GO:0034506">
    <property type="term" value="C:chromosome, centromeric core domain"/>
    <property type="evidence" value="ECO:0007669"/>
    <property type="project" value="TreeGrafter"/>
</dbReference>
<comment type="caution">
    <text evidence="4">The sequence shown here is derived from an EMBL/GenBank/DDBJ whole genome shotgun (WGS) entry which is preliminary data.</text>
</comment>
<organism evidence="4 5">
    <name type="scientific">Penicillium patulum</name>
    <name type="common">Penicillium griseofulvum</name>
    <dbReference type="NCBI Taxonomy" id="5078"/>
    <lineage>
        <taxon>Eukaryota</taxon>
        <taxon>Fungi</taxon>
        <taxon>Dikarya</taxon>
        <taxon>Ascomycota</taxon>
        <taxon>Pezizomycotina</taxon>
        <taxon>Eurotiomycetes</taxon>
        <taxon>Eurotiomycetidae</taxon>
        <taxon>Eurotiales</taxon>
        <taxon>Aspergillaceae</taxon>
        <taxon>Penicillium</taxon>
    </lineage>
</organism>
<dbReference type="GO" id="GO:0033551">
    <property type="term" value="C:monopolin complex"/>
    <property type="evidence" value="ECO:0007669"/>
    <property type="project" value="InterPro"/>
</dbReference>
<dbReference type="PANTHER" id="PTHR28006:SF1">
    <property type="entry name" value="MONOPOLIN COMPLEX SUBUNIT CSM1"/>
    <property type="match status" value="1"/>
</dbReference>
<dbReference type="InterPro" id="IPR020981">
    <property type="entry name" value="Csm1/Pcs1_C"/>
</dbReference>
<dbReference type="OrthoDB" id="2431049at2759"/>
<dbReference type="GO" id="GO:0051315">
    <property type="term" value="P:attachment of mitotic spindle microtubules to kinetochore"/>
    <property type="evidence" value="ECO:0007669"/>
    <property type="project" value="TreeGrafter"/>
</dbReference>
<feature type="compositionally biased region" description="Low complexity" evidence="2">
    <location>
        <begin position="137"/>
        <end position="146"/>
    </location>
</feature>
<dbReference type="Pfam" id="PF12539">
    <property type="entry name" value="Csm1"/>
    <property type="match status" value="1"/>
</dbReference>
<name>A0A135LY27_PENPA</name>
<gene>
    <name evidence="4" type="ORF">PGRI_009290</name>
</gene>
<dbReference type="Gene3D" id="3.90.1150.80">
    <property type="match status" value="1"/>
</dbReference>
<dbReference type="EMBL" id="LHQR01000014">
    <property type="protein sequence ID" value="KXG53879.1"/>
    <property type="molecule type" value="Genomic_DNA"/>
</dbReference>
<accession>A0A135LY27</accession>
<dbReference type="GO" id="GO:0072686">
    <property type="term" value="C:mitotic spindle"/>
    <property type="evidence" value="ECO:0007669"/>
    <property type="project" value="TreeGrafter"/>
</dbReference>
<evidence type="ECO:0000256" key="1">
    <source>
        <dbReference type="SAM" id="Coils"/>
    </source>
</evidence>
<evidence type="ECO:0000313" key="5">
    <source>
        <dbReference type="Proteomes" id="UP000070168"/>
    </source>
</evidence>
<dbReference type="InterPro" id="IPR040349">
    <property type="entry name" value="Csm1/Pcs1"/>
</dbReference>